<comment type="caution">
    <text evidence="1">The sequence shown here is derived from an EMBL/GenBank/DDBJ whole genome shotgun (WGS) entry which is preliminary data.</text>
</comment>
<evidence type="ECO:0008006" key="3">
    <source>
        <dbReference type="Google" id="ProtNLM"/>
    </source>
</evidence>
<dbReference type="RefSeq" id="WP_147160177.1">
    <property type="nucleotide sequence ID" value="NZ_BJYR01000018.1"/>
</dbReference>
<protein>
    <recommendedName>
        <fullName evidence="3">Phenol hydroxylase</fullName>
    </recommendedName>
</protein>
<gene>
    <name evidence="1" type="ORF">NSE01_26730</name>
</gene>
<dbReference type="Proteomes" id="UP000321464">
    <property type="component" value="Unassembled WGS sequence"/>
</dbReference>
<dbReference type="InterPro" id="IPR010353">
    <property type="entry name" value="DmpK"/>
</dbReference>
<proteinExistence type="predicted"/>
<keyword evidence="2" id="KW-1185">Reference proteome</keyword>
<evidence type="ECO:0000313" key="1">
    <source>
        <dbReference type="EMBL" id="GEO00841.1"/>
    </source>
</evidence>
<organism evidence="1 2">
    <name type="scientific">Novosphingobium sediminis</name>
    <dbReference type="NCBI Taxonomy" id="707214"/>
    <lineage>
        <taxon>Bacteria</taxon>
        <taxon>Pseudomonadati</taxon>
        <taxon>Pseudomonadota</taxon>
        <taxon>Alphaproteobacteria</taxon>
        <taxon>Sphingomonadales</taxon>
        <taxon>Sphingomonadaceae</taxon>
        <taxon>Novosphingobium</taxon>
    </lineage>
</organism>
<dbReference type="AlphaFoldDB" id="A0A512AMD6"/>
<name>A0A512AMD6_9SPHN</name>
<reference evidence="1 2" key="1">
    <citation type="submission" date="2019-07" db="EMBL/GenBank/DDBJ databases">
        <title>Whole genome shotgun sequence of Novosphingobium sediminis NBRC 106119.</title>
        <authorList>
            <person name="Hosoyama A."/>
            <person name="Uohara A."/>
            <person name="Ohji S."/>
            <person name="Ichikawa N."/>
        </authorList>
    </citation>
    <scope>NUCLEOTIDE SEQUENCE [LARGE SCALE GENOMIC DNA]</scope>
    <source>
        <strain evidence="1 2">NBRC 106119</strain>
    </source>
</reference>
<evidence type="ECO:0000313" key="2">
    <source>
        <dbReference type="Proteomes" id="UP000321464"/>
    </source>
</evidence>
<dbReference type="OrthoDB" id="8564678at2"/>
<dbReference type="EMBL" id="BJYR01000018">
    <property type="protein sequence ID" value="GEO00841.1"/>
    <property type="molecule type" value="Genomic_DNA"/>
</dbReference>
<dbReference type="Pfam" id="PF06099">
    <property type="entry name" value="Phenol_hyd_sub"/>
    <property type="match status" value="1"/>
</dbReference>
<accession>A0A512AMD6</accession>
<sequence>MARHDELAGAASACAAASEKLDTEAKYVRVTELRADGFVAFDFAIGEPEIYVEMLLPQAAFADFCAEHNPIRLEAAPSAADDNDFLWRLADAARAAAGEGATRTHPTA</sequence>